<dbReference type="Gene3D" id="3.30.499.10">
    <property type="entry name" value="Aconitase, domain 3"/>
    <property type="match status" value="2"/>
</dbReference>
<gene>
    <name evidence="8" type="ORF">CWC46_15050</name>
    <name evidence="9" type="ORF">Ser39006_015055</name>
</gene>
<dbReference type="GO" id="GO:0046872">
    <property type="term" value="F:metal ion binding"/>
    <property type="evidence" value="ECO:0007669"/>
    <property type="project" value="UniProtKB-KW"/>
</dbReference>
<dbReference type="RefSeq" id="WP_021015733.1">
    <property type="nucleotide sequence ID" value="NZ_CP025084.1"/>
</dbReference>
<evidence type="ECO:0000256" key="2">
    <source>
        <dbReference type="ARBA" id="ARBA00022723"/>
    </source>
</evidence>
<reference evidence="9" key="4">
    <citation type="submission" date="2017-11" db="EMBL/GenBank/DDBJ databases">
        <title>Complete genome sequence of Serratia sp. ATCC 39006.</title>
        <authorList>
            <person name="Hampton H.G."/>
            <person name="Jackson S.A."/>
            <person name="Jauregui R."/>
            <person name="Poulter G.T.M."/>
            <person name="Salmond G.P.C."/>
            <person name="Fineran P.C."/>
        </authorList>
    </citation>
    <scope>NUCLEOTIDE SEQUENCE</scope>
    <source>
        <strain evidence="9">ATCC 39006</strain>
    </source>
</reference>
<protein>
    <submittedName>
        <fullName evidence="9">3-isopropylmalate dehydratase</fullName>
    </submittedName>
</protein>
<dbReference type="InterPro" id="IPR015931">
    <property type="entry name" value="Acnase/IPM_dHydase_lsu_aba_1/3"/>
</dbReference>
<dbReference type="Pfam" id="PF00330">
    <property type="entry name" value="Aconitase"/>
    <property type="match status" value="1"/>
</dbReference>
<reference evidence="9" key="2">
    <citation type="submission" date="2013-09" db="EMBL/GenBank/DDBJ databases">
        <authorList>
            <person name="Wang G."/>
            <person name="Yang Y."/>
            <person name="Su Y."/>
        </authorList>
    </citation>
    <scope>NUCLEOTIDE SEQUENCE</scope>
    <source>
        <strain evidence="9">ATCC 39006</strain>
    </source>
</reference>
<sequence>MKPTLMQARILFLAEDPQKIAAQLRGEELTLASSRPLRNNISTDEITPIPALAYYDERLGSFVWTGLKCGSENPIGKNAIIKSGINIVVGGLRYGKGSSREHSPVAEKAAGIQLVVAESFERIYRQNADNIGLLTSTDMGLIARLERGETVTLEEITADRGETSRRVIQSGGLLSWWKTQLEQQGAPKLAETVMTGKAMTLCEKIIAHHVLAETHSSGNAETHSSGNVVQLRPDWRFIHEYYTAMCGHMLRRTFGHDLALWQPESIITFEDHLPYMYQSKVHVEQQLTGDLEHLLAAHRAFTQEWGLNAHRYNSDGDGAEGISHALMAERYALPGQLIIGTDSHTPHCGALGCLAIGVGSTDMAASMVTGAFRLTLPESVRVVFTGILPEGTGAKDMILRLLATEWIRQGNGIGKVFEFCGDTIERLSIDDRITLTNMVAELGGVSGLIAPDANTVAFLKERRGISFTIEPWMCSDEGASYASVIEIDCRELTPMVAYPGDPGNGLALSQLTEPVKIDIAYGGSCTAGKRDDFDEYHKVLHWAVQRGKKRSSDVMLYLQFGTMDVYEYCREQGYLETFEKVGAILLKPACGACANCGPGSSINNNQVTISAINRNFPGRSGPGKVWLASPSTVVASAIKGEIISFNDLKIQYS</sequence>
<evidence type="ECO:0000256" key="5">
    <source>
        <dbReference type="ARBA" id="ARBA00023239"/>
    </source>
</evidence>
<dbReference type="AlphaFoldDB" id="A0A2I5T8Y6"/>
<keyword evidence="4" id="KW-0411">Iron-sulfur</keyword>
<dbReference type="PANTHER" id="PTHR43822">
    <property type="entry name" value="HOMOACONITASE, MITOCHONDRIAL-RELATED"/>
    <property type="match status" value="1"/>
</dbReference>
<dbReference type="Proteomes" id="UP000233778">
    <property type="component" value="Chromosome"/>
</dbReference>
<dbReference type="Proteomes" id="UP000017700">
    <property type="component" value="Chromosome"/>
</dbReference>
<evidence type="ECO:0000313" key="11">
    <source>
        <dbReference type="Proteomes" id="UP000233778"/>
    </source>
</evidence>
<feature type="domain" description="Aconitase/3-isopropylmalate dehydratase large subunit alpha/beta/alpha" evidence="6">
    <location>
        <begin position="219"/>
        <end position="640"/>
    </location>
</feature>
<evidence type="ECO:0000313" key="8">
    <source>
        <dbReference type="EMBL" id="AUH01016.1"/>
    </source>
</evidence>
<dbReference type="SUPFAM" id="SSF53732">
    <property type="entry name" value="Aconitase iron-sulfur domain"/>
    <property type="match status" value="1"/>
</dbReference>
<evidence type="ECO:0000259" key="7">
    <source>
        <dbReference type="Pfam" id="PF00694"/>
    </source>
</evidence>
<comment type="subunit">
    <text evidence="1">Heterodimer of LeuC and LeuD.</text>
</comment>
<dbReference type="GO" id="GO:0170034">
    <property type="term" value="P:L-amino acid biosynthetic process"/>
    <property type="evidence" value="ECO:0007669"/>
    <property type="project" value="UniProtKB-ARBA"/>
</dbReference>
<evidence type="ECO:0000256" key="1">
    <source>
        <dbReference type="ARBA" id="ARBA00011271"/>
    </source>
</evidence>
<dbReference type="InterPro" id="IPR000573">
    <property type="entry name" value="AconitaseA/IPMdHydase_ssu_swvl"/>
</dbReference>
<dbReference type="PANTHER" id="PTHR43822:SF2">
    <property type="entry name" value="HOMOACONITASE, MITOCHONDRIAL"/>
    <property type="match status" value="1"/>
</dbReference>
<name>A0A2I5T8Y6_SERS3</name>
<dbReference type="KEGG" id="serq:CWC46_15050"/>
<feature type="domain" description="Aconitase A/isopropylmalate dehydratase small subunit swivel" evidence="7">
    <location>
        <begin position="87"/>
        <end position="135"/>
    </location>
</feature>
<evidence type="ECO:0000256" key="3">
    <source>
        <dbReference type="ARBA" id="ARBA00023004"/>
    </source>
</evidence>
<dbReference type="STRING" id="104623.Ser39006_02469"/>
<dbReference type="InterPro" id="IPR015928">
    <property type="entry name" value="Aconitase/3IPM_dehydase_swvl"/>
</dbReference>
<dbReference type="InterPro" id="IPR050067">
    <property type="entry name" value="IPM_dehydratase_rel_enz"/>
</dbReference>
<proteinExistence type="predicted"/>
<accession>A0A2I5T8Y6</accession>
<organism evidence="9 10">
    <name type="scientific">Serratia sp. (strain ATCC 39006)</name>
    <name type="common">Prodigiosinella confusarubida</name>
    <dbReference type="NCBI Taxonomy" id="104623"/>
    <lineage>
        <taxon>Bacteria</taxon>
        <taxon>Pseudomonadati</taxon>
        <taxon>Pseudomonadota</taxon>
        <taxon>Gammaproteobacteria</taxon>
        <taxon>Enterobacterales</taxon>
        <taxon>Pectobacteriaceae</taxon>
        <taxon>Prodigiosinella</taxon>
    </lineage>
</organism>
<dbReference type="EMBL" id="CP025085">
    <property type="protein sequence ID" value="AUH01016.1"/>
    <property type="molecule type" value="Genomic_DNA"/>
</dbReference>
<keyword evidence="2" id="KW-0479">Metal-binding</keyword>
<evidence type="ECO:0000259" key="6">
    <source>
        <dbReference type="Pfam" id="PF00330"/>
    </source>
</evidence>
<dbReference type="Pfam" id="PF00694">
    <property type="entry name" value="Aconitase_C"/>
    <property type="match status" value="1"/>
</dbReference>
<dbReference type="GO" id="GO:0051536">
    <property type="term" value="F:iron-sulfur cluster binding"/>
    <property type="evidence" value="ECO:0007669"/>
    <property type="project" value="UniProtKB-KW"/>
</dbReference>
<evidence type="ECO:0000313" key="9">
    <source>
        <dbReference type="EMBL" id="AUH05337.1"/>
    </source>
</evidence>
<keyword evidence="5" id="KW-0456">Lyase</keyword>
<reference evidence="8 11" key="3">
    <citation type="submission" date="2017-11" db="EMBL/GenBank/DDBJ databases">
        <title>Complete genome sequence of Serratia sp. ATCC 39006 LacA.</title>
        <authorList>
            <person name="Hampton H.G."/>
            <person name="Jackson S.A."/>
            <person name="Jauregui R."/>
            <person name="Poulter G.T.M."/>
            <person name="Salmond G.P.C."/>
            <person name="Fineran P.C."/>
        </authorList>
    </citation>
    <scope>NUCLEOTIDE SEQUENCE [LARGE SCALE GENOMIC DNA]</scope>
    <source>
        <strain evidence="8 11">ATCC 39006</strain>
    </source>
</reference>
<dbReference type="SUPFAM" id="SSF52016">
    <property type="entry name" value="LeuD/IlvD-like"/>
    <property type="match status" value="1"/>
</dbReference>
<dbReference type="KEGG" id="sera:Ser39006_015055"/>
<dbReference type="EMBL" id="CP025084">
    <property type="protein sequence ID" value="AUH05337.1"/>
    <property type="molecule type" value="Genomic_DNA"/>
</dbReference>
<evidence type="ECO:0000313" key="10">
    <source>
        <dbReference type="Proteomes" id="UP000017700"/>
    </source>
</evidence>
<dbReference type="OrthoDB" id="9802769at2"/>
<dbReference type="Gene3D" id="3.20.19.10">
    <property type="entry name" value="Aconitase, domain 4"/>
    <property type="match status" value="1"/>
</dbReference>
<dbReference type="PRINTS" id="PR00415">
    <property type="entry name" value="ACONITASE"/>
</dbReference>
<keyword evidence="10" id="KW-1185">Reference proteome</keyword>
<keyword evidence="3" id="KW-0408">Iron</keyword>
<dbReference type="InterPro" id="IPR036008">
    <property type="entry name" value="Aconitase_4Fe-4S_dom"/>
</dbReference>
<evidence type="ECO:0000256" key="4">
    <source>
        <dbReference type="ARBA" id="ARBA00023014"/>
    </source>
</evidence>
<dbReference type="InterPro" id="IPR001030">
    <property type="entry name" value="Acoase/IPM_deHydtase_lsu_aba"/>
</dbReference>
<dbReference type="GO" id="GO:0016829">
    <property type="term" value="F:lyase activity"/>
    <property type="evidence" value="ECO:0007669"/>
    <property type="project" value="UniProtKB-KW"/>
</dbReference>
<dbReference type="GO" id="GO:0170038">
    <property type="term" value="P:proteinogenic amino acid biosynthetic process"/>
    <property type="evidence" value="ECO:0007669"/>
    <property type="project" value="UniProtKB-ARBA"/>
</dbReference>
<reference evidence="9 10" key="1">
    <citation type="journal article" date="2013" name="Genome Announc.">
        <title>Draft genome sequence of Serratia sp. strain ATCC 39006, a model bacterium for analysis of the biosynthesis and regulation of prodigiosin, a carbapenem, and gas vesicles.</title>
        <authorList>
            <person name="Fineran P.C."/>
            <person name="Iglesias Cans M.C."/>
            <person name="Ramsay J.P."/>
            <person name="Wilf N.M."/>
            <person name="Cossyleon D."/>
            <person name="McNeil M.B."/>
            <person name="Williamson N.R."/>
            <person name="Monson R.E."/>
            <person name="Becher S.A."/>
            <person name="Stanton J.A."/>
            <person name="Brugger K."/>
            <person name="Brown S.D."/>
            <person name="Salmond G.P."/>
        </authorList>
    </citation>
    <scope>NUCLEOTIDE SEQUENCE [LARGE SCALE GENOMIC DNA]</scope>
    <source>
        <strain evidence="9">ATCC 39006</strain>
        <strain evidence="10">ATCC 39006 / SC 11482</strain>
    </source>
</reference>